<dbReference type="AlphaFoldDB" id="A0BEJ7"/>
<dbReference type="OMA" id="QDEMHTV"/>
<dbReference type="KEGG" id="ptm:GSPATT00027997001"/>
<dbReference type="Proteomes" id="UP000000600">
    <property type="component" value="Unassembled WGS sequence"/>
</dbReference>
<dbReference type="InParanoid" id="A0BEJ7"/>
<organism evidence="1 2">
    <name type="scientific">Paramecium tetraurelia</name>
    <dbReference type="NCBI Taxonomy" id="5888"/>
    <lineage>
        <taxon>Eukaryota</taxon>
        <taxon>Sar</taxon>
        <taxon>Alveolata</taxon>
        <taxon>Ciliophora</taxon>
        <taxon>Intramacronucleata</taxon>
        <taxon>Oligohymenophorea</taxon>
        <taxon>Peniculida</taxon>
        <taxon>Parameciidae</taxon>
        <taxon>Paramecium</taxon>
    </lineage>
</organism>
<dbReference type="OrthoDB" id="302923at2759"/>
<dbReference type="EMBL" id="CT867989">
    <property type="protein sequence ID" value="CAK56964.1"/>
    <property type="molecule type" value="Genomic_DNA"/>
</dbReference>
<reference evidence="1 2" key="1">
    <citation type="journal article" date="2006" name="Nature">
        <title>Global trends of whole-genome duplications revealed by the ciliate Paramecium tetraurelia.</title>
        <authorList>
            <consortium name="Genoscope"/>
            <person name="Aury J.-M."/>
            <person name="Jaillon O."/>
            <person name="Duret L."/>
            <person name="Noel B."/>
            <person name="Jubin C."/>
            <person name="Porcel B.M."/>
            <person name="Segurens B."/>
            <person name="Daubin V."/>
            <person name="Anthouard V."/>
            <person name="Aiach N."/>
            <person name="Arnaiz O."/>
            <person name="Billaut A."/>
            <person name="Beisson J."/>
            <person name="Blanc I."/>
            <person name="Bouhouche K."/>
            <person name="Camara F."/>
            <person name="Duharcourt S."/>
            <person name="Guigo R."/>
            <person name="Gogendeau D."/>
            <person name="Katinka M."/>
            <person name="Keller A.-M."/>
            <person name="Kissmehl R."/>
            <person name="Klotz C."/>
            <person name="Koll F."/>
            <person name="Le Moue A."/>
            <person name="Lepere C."/>
            <person name="Malinsky S."/>
            <person name="Nowacki M."/>
            <person name="Nowak J.K."/>
            <person name="Plattner H."/>
            <person name="Poulain J."/>
            <person name="Ruiz F."/>
            <person name="Serrano V."/>
            <person name="Zagulski M."/>
            <person name="Dessen P."/>
            <person name="Betermier M."/>
            <person name="Weissenbach J."/>
            <person name="Scarpelli C."/>
            <person name="Schachter V."/>
            <person name="Sperling L."/>
            <person name="Meyer E."/>
            <person name="Cohen J."/>
            <person name="Wincker P."/>
        </authorList>
    </citation>
    <scope>NUCLEOTIDE SEQUENCE [LARGE SCALE GENOMIC DNA]</scope>
    <source>
        <strain evidence="1 2">Stock d4-2</strain>
    </source>
</reference>
<evidence type="ECO:0000313" key="2">
    <source>
        <dbReference type="Proteomes" id="UP000000600"/>
    </source>
</evidence>
<protein>
    <submittedName>
        <fullName evidence="1">Uncharacterized protein</fullName>
    </submittedName>
</protein>
<accession>A0BEJ7</accession>
<proteinExistence type="predicted"/>
<dbReference type="GeneID" id="5010146"/>
<name>A0BEJ7_PARTE</name>
<sequence>MSKHRRTKSSGNYFQINHEFLVKDDDFEYNETKLIIQKIQQMATQTQQIVEKLDVNTQGMYNNLFNFGKQQSKEKADLNLSQISESTHSAEYPSLKLCNQGLQSPIRMHTQTSQSLQQTIQYLEQEIEQMKIQQDEMHTVNMFLLQETQKNRQDLLRGQKVRLNYKQENEERIKQLISKIDKEQSNANGSTSDGLDLI</sequence>
<gene>
    <name evidence="1" type="ORF">GSPATT00027997001</name>
</gene>
<keyword evidence="2" id="KW-1185">Reference proteome</keyword>
<dbReference type="HOGENOM" id="CLU_1328605_0_0_1"/>
<evidence type="ECO:0000313" key="1">
    <source>
        <dbReference type="EMBL" id="CAK56964.1"/>
    </source>
</evidence>
<dbReference type="RefSeq" id="XP_001424362.1">
    <property type="nucleotide sequence ID" value="XM_001424325.1"/>
</dbReference>